<evidence type="ECO:0000313" key="3">
    <source>
        <dbReference type="Proteomes" id="UP000823561"/>
    </source>
</evidence>
<comment type="caution">
    <text evidence="2">The sequence shown here is derived from an EMBL/GenBank/DDBJ whole genome shotgun (WGS) entry which is preliminary data.</text>
</comment>
<reference evidence="2" key="1">
    <citation type="submission" date="2020-10" db="EMBL/GenBank/DDBJ databases">
        <title>Chromosome-scale genome assembly of the Allis shad, Alosa alosa.</title>
        <authorList>
            <person name="Margot Z."/>
            <person name="Christophe K."/>
            <person name="Cabau C."/>
            <person name="Louis A."/>
            <person name="Berthelot C."/>
            <person name="Parey E."/>
            <person name="Roest Crollius H."/>
            <person name="Montfort J."/>
            <person name="Robinson-Rechavi M."/>
            <person name="Bucao C."/>
            <person name="Bouchez O."/>
            <person name="Gislard M."/>
            <person name="Lluch J."/>
            <person name="Milhes M."/>
            <person name="Lampietro C."/>
            <person name="Lopez Roques C."/>
            <person name="Donnadieu C."/>
            <person name="Braasch I."/>
            <person name="Desvignes T."/>
            <person name="Postlethwait J."/>
            <person name="Bobe J."/>
            <person name="Guiguen Y."/>
        </authorList>
    </citation>
    <scope>NUCLEOTIDE SEQUENCE</scope>
    <source>
        <strain evidence="2">M-15738</strain>
        <tissue evidence="2">Blood</tissue>
    </source>
</reference>
<keyword evidence="1" id="KW-0732">Signal</keyword>
<dbReference type="AlphaFoldDB" id="A0AAV6G7V1"/>
<feature type="signal peptide" evidence="1">
    <location>
        <begin position="1"/>
        <end position="26"/>
    </location>
</feature>
<name>A0AAV6G7V1_9TELE</name>
<protein>
    <submittedName>
        <fullName evidence="2">Uncharacterized protein</fullName>
    </submittedName>
</protein>
<sequence>MRSNGIPCSLALLALALVLCAHSAASQPDQNRDLRHRRLLQRARAAAAMATQREWSKRAMEDLLSRVSLPEETVPEESEVSISELKGDVDMDVDMDVELEHLAEPKYLPPRARRADCFYWKSFTC</sequence>
<accession>A0AAV6G7V1</accession>
<evidence type="ECO:0000256" key="1">
    <source>
        <dbReference type="SAM" id="SignalP"/>
    </source>
</evidence>
<dbReference type="EMBL" id="JADWDJ010000015">
    <property type="protein sequence ID" value="KAG5269585.1"/>
    <property type="molecule type" value="Genomic_DNA"/>
</dbReference>
<keyword evidence="3" id="KW-1185">Reference proteome</keyword>
<evidence type="ECO:0000313" key="2">
    <source>
        <dbReference type="EMBL" id="KAG5269585.1"/>
    </source>
</evidence>
<gene>
    <name evidence="2" type="ORF">AALO_G00203700</name>
</gene>
<dbReference type="Proteomes" id="UP000823561">
    <property type="component" value="Chromosome 15"/>
</dbReference>
<feature type="chain" id="PRO_5043607969" evidence="1">
    <location>
        <begin position="27"/>
        <end position="125"/>
    </location>
</feature>
<proteinExistence type="predicted"/>
<organism evidence="2 3">
    <name type="scientific">Alosa alosa</name>
    <name type="common">allis shad</name>
    <dbReference type="NCBI Taxonomy" id="278164"/>
    <lineage>
        <taxon>Eukaryota</taxon>
        <taxon>Metazoa</taxon>
        <taxon>Chordata</taxon>
        <taxon>Craniata</taxon>
        <taxon>Vertebrata</taxon>
        <taxon>Euteleostomi</taxon>
        <taxon>Actinopterygii</taxon>
        <taxon>Neopterygii</taxon>
        <taxon>Teleostei</taxon>
        <taxon>Clupei</taxon>
        <taxon>Clupeiformes</taxon>
        <taxon>Clupeoidei</taxon>
        <taxon>Clupeidae</taxon>
        <taxon>Alosa</taxon>
    </lineage>
</organism>